<dbReference type="Proteomes" id="UP000279833">
    <property type="component" value="Unassembled WGS sequence"/>
</dbReference>
<feature type="transmembrane region" description="Helical" evidence="1">
    <location>
        <begin position="55"/>
        <end position="76"/>
    </location>
</feature>
<dbReference type="AlphaFoldDB" id="A0A183K113"/>
<proteinExistence type="predicted"/>
<feature type="transmembrane region" description="Helical" evidence="1">
    <location>
        <begin position="82"/>
        <end position="106"/>
    </location>
</feature>
<evidence type="ECO:0000313" key="4">
    <source>
        <dbReference type="WBParaSite" id="SCUD_0000867601-mRNA-1"/>
    </source>
</evidence>
<organism evidence="4">
    <name type="scientific">Schistosoma curassoni</name>
    <dbReference type="NCBI Taxonomy" id="6186"/>
    <lineage>
        <taxon>Eukaryota</taxon>
        <taxon>Metazoa</taxon>
        <taxon>Spiralia</taxon>
        <taxon>Lophotrochozoa</taxon>
        <taxon>Platyhelminthes</taxon>
        <taxon>Trematoda</taxon>
        <taxon>Digenea</taxon>
        <taxon>Strigeidida</taxon>
        <taxon>Schistosomatoidea</taxon>
        <taxon>Schistosomatidae</taxon>
        <taxon>Schistosoma</taxon>
    </lineage>
</organism>
<keyword evidence="1" id="KW-1133">Transmembrane helix</keyword>
<keyword evidence="1" id="KW-0472">Membrane</keyword>
<protein>
    <submittedName>
        <fullName evidence="4">Secreted protein</fullName>
    </submittedName>
</protein>
<dbReference type="EMBL" id="UZAK01032854">
    <property type="protein sequence ID" value="VDP31939.1"/>
    <property type="molecule type" value="Genomic_DNA"/>
</dbReference>
<dbReference type="WBParaSite" id="SCUD_0000867601-mRNA-1">
    <property type="protein sequence ID" value="SCUD_0000867601-mRNA-1"/>
    <property type="gene ID" value="SCUD_0000867601"/>
</dbReference>
<evidence type="ECO:0000313" key="3">
    <source>
        <dbReference type="Proteomes" id="UP000279833"/>
    </source>
</evidence>
<reference evidence="4" key="1">
    <citation type="submission" date="2016-06" db="UniProtKB">
        <authorList>
            <consortium name="WormBaseParasite"/>
        </authorList>
    </citation>
    <scope>IDENTIFICATION</scope>
</reference>
<evidence type="ECO:0000256" key="1">
    <source>
        <dbReference type="SAM" id="Phobius"/>
    </source>
</evidence>
<keyword evidence="1" id="KW-0812">Transmembrane</keyword>
<evidence type="ECO:0000313" key="2">
    <source>
        <dbReference type="EMBL" id="VDP31939.1"/>
    </source>
</evidence>
<gene>
    <name evidence="2" type="ORF">SCUD_LOCUS8676</name>
</gene>
<accession>A0A183K113</accession>
<reference evidence="2" key="2">
    <citation type="submission" date="2018-11" db="EMBL/GenBank/DDBJ databases">
        <authorList>
            <consortium name="Pathogen Informatics"/>
        </authorList>
    </citation>
    <scope>NUCLEOTIDE SEQUENCE [LARGE SCALE GENOMIC DNA]</scope>
    <source>
        <strain evidence="2">Dakar</strain>
    </source>
</reference>
<name>A0A183K113_9TREM</name>
<sequence length="123" mass="12438">MSARDDSNRGCNPSGPGVLPGLRLIINGRTVSSVTCTDSMSTGTCSSSLILLKRVWSILAVAATSAFSAFAGMLSYPAVLPTMIRLTVTLVSLIVGGPTSTGRSLVAASTMGMVKAAGGIKDS</sequence>
<keyword evidence="3" id="KW-1185">Reference proteome</keyword>